<dbReference type="Proteomes" id="UP000030645">
    <property type="component" value="Unassembled WGS sequence"/>
</dbReference>
<evidence type="ECO:0000256" key="1">
    <source>
        <dbReference type="SAM" id="MobiDB-lite"/>
    </source>
</evidence>
<name>W9SIT8_9ROSA</name>
<gene>
    <name evidence="2" type="ORF">L484_011364</name>
</gene>
<keyword evidence="3" id="KW-1185">Reference proteome</keyword>
<evidence type="ECO:0000313" key="3">
    <source>
        <dbReference type="Proteomes" id="UP000030645"/>
    </source>
</evidence>
<accession>W9SIT8</accession>
<evidence type="ECO:0000313" key="2">
    <source>
        <dbReference type="EMBL" id="EXC31285.1"/>
    </source>
</evidence>
<feature type="region of interest" description="Disordered" evidence="1">
    <location>
        <begin position="49"/>
        <end position="102"/>
    </location>
</feature>
<proteinExistence type="predicted"/>
<organism evidence="2 3">
    <name type="scientific">Morus notabilis</name>
    <dbReference type="NCBI Taxonomy" id="981085"/>
    <lineage>
        <taxon>Eukaryota</taxon>
        <taxon>Viridiplantae</taxon>
        <taxon>Streptophyta</taxon>
        <taxon>Embryophyta</taxon>
        <taxon>Tracheophyta</taxon>
        <taxon>Spermatophyta</taxon>
        <taxon>Magnoliopsida</taxon>
        <taxon>eudicotyledons</taxon>
        <taxon>Gunneridae</taxon>
        <taxon>Pentapetalae</taxon>
        <taxon>rosids</taxon>
        <taxon>fabids</taxon>
        <taxon>Rosales</taxon>
        <taxon>Moraceae</taxon>
        <taxon>Moreae</taxon>
        <taxon>Morus</taxon>
    </lineage>
</organism>
<sequence length="102" mass="11116">MDQGNQQLHNATNGKLSELTQVSQTNAALKTSVDLVQTVVINLLNHNVKAGTASQQSPVKEKQQEASSEEEESSEGKFESGDEEEDTLEKSSEKKEEAPQSQ</sequence>
<dbReference type="EMBL" id="KE346247">
    <property type="protein sequence ID" value="EXC31285.1"/>
    <property type="molecule type" value="Genomic_DNA"/>
</dbReference>
<dbReference type="AlphaFoldDB" id="W9SIT8"/>
<protein>
    <submittedName>
        <fullName evidence="2">Uncharacterized protein</fullName>
    </submittedName>
</protein>
<reference evidence="3" key="1">
    <citation type="submission" date="2013-01" db="EMBL/GenBank/DDBJ databases">
        <title>Draft Genome Sequence of a Mulberry Tree, Morus notabilis C.K. Schneid.</title>
        <authorList>
            <person name="He N."/>
            <person name="Zhao S."/>
        </authorList>
    </citation>
    <scope>NUCLEOTIDE SEQUENCE</scope>
</reference>
<feature type="compositionally biased region" description="Basic and acidic residues" evidence="1">
    <location>
        <begin position="88"/>
        <end position="102"/>
    </location>
</feature>